<keyword evidence="3" id="KW-1185">Reference proteome</keyword>
<dbReference type="EMBL" id="BAAAPY010000002">
    <property type="protein sequence ID" value="GAA2073805.1"/>
    <property type="molecule type" value="Genomic_DNA"/>
</dbReference>
<evidence type="ECO:0000313" key="3">
    <source>
        <dbReference type="Proteomes" id="UP001501480"/>
    </source>
</evidence>
<accession>A0ABN2VV19</accession>
<reference evidence="2 3" key="1">
    <citation type="journal article" date="2019" name="Int. J. Syst. Evol. Microbiol.">
        <title>The Global Catalogue of Microorganisms (GCM) 10K type strain sequencing project: providing services to taxonomists for standard genome sequencing and annotation.</title>
        <authorList>
            <consortium name="The Broad Institute Genomics Platform"/>
            <consortium name="The Broad Institute Genome Sequencing Center for Infectious Disease"/>
            <person name="Wu L."/>
            <person name="Ma J."/>
        </authorList>
    </citation>
    <scope>NUCLEOTIDE SEQUENCE [LARGE SCALE GENOMIC DNA]</scope>
    <source>
        <strain evidence="2 3">JCM 15749</strain>
    </source>
</reference>
<dbReference type="InterPro" id="IPR024726">
    <property type="entry name" value="FhuF_C"/>
</dbReference>
<protein>
    <submittedName>
        <fullName evidence="2">(2Fe-2S)-binding protein</fullName>
    </submittedName>
</protein>
<proteinExistence type="predicted"/>
<comment type="caution">
    <text evidence="2">The sequence shown here is derived from an EMBL/GenBank/DDBJ whole genome shotgun (WGS) entry which is preliminary data.</text>
</comment>
<gene>
    <name evidence="2" type="ORF">GCM10009821_10280</name>
</gene>
<evidence type="ECO:0000313" key="2">
    <source>
        <dbReference type="EMBL" id="GAA2073805.1"/>
    </source>
</evidence>
<feature type="domain" description="Ferric siderophore reductase C-terminal" evidence="1">
    <location>
        <begin position="195"/>
        <end position="215"/>
    </location>
</feature>
<sequence length="236" mass="25035">MDEHEVRRVLARLGEFFAVQPASDPGPWHPVTDLLDPAVLGRRVETVGAALSGMAGADVEPRVAASTASLGLFARLLSPALGATLLDLPGPAVDALRWRPGTPGTVPLSATRWTRDALDETLGRLLLPLVDLLADRHRLSRTVLRGNLASAVDGSLRLAARSRPDLAGAAGALRTRLLHHPALADAALPGEPFVRRSCCLYYRLPGGGYCGDCVLAPQHRPRVEADRSPCGHRALG</sequence>
<evidence type="ECO:0000259" key="1">
    <source>
        <dbReference type="Pfam" id="PF11575"/>
    </source>
</evidence>
<dbReference type="Pfam" id="PF11575">
    <property type="entry name" value="FhuF_C"/>
    <property type="match status" value="1"/>
</dbReference>
<organism evidence="2 3">
    <name type="scientific">Aeromicrobium halocynthiae</name>
    <dbReference type="NCBI Taxonomy" id="560557"/>
    <lineage>
        <taxon>Bacteria</taxon>
        <taxon>Bacillati</taxon>
        <taxon>Actinomycetota</taxon>
        <taxon>Actinomycetes</taxon>
        <taxon>Propionibacteriales</taxon>
        <taxon>Nocardioidaceae</taxon>
        <taxon>Aeromicrobium</taxon>
    </lineage>
</organism>
<dbReference type="Proteomes" id="UP001501480">
    <property type="component" value="Unassembled WGS sequence"/>
</dbReference>
<dbReference type="RefSeq" id="WP_344325347.1">
    <property type="nucleotide sequence ID" value="NZ_BAAAPY010000002.1"/>
</dbReference>
<name>A0ABN2VV19_9ACTN</name>